<proteinExistence type="predicted"/>
<dbReference type="AlphaFoldDB" id="A0A974GZ21"/>
<organism evidence="1">
    <name type="scientific">Xenopus laevis</name>
    <name type="common">African clawed frog</name>
    <dbReference type="NCBI Taxonomy" id="8355"/>
    <lineage>
        <taxon>Eukaryota</taxon>
        <taxon>Metazoa</taxon>
        <taxon>Chordata</taxon>
        <taxon>Craniata</taxon>
        <taxon>Vertebrata</taxon>
        <taxon>Euteleostomi</taxon>
        <taxon>Amphibia</taxon>
        <taxon>Batrachia</taxon>
        <taxon>Anura</taxon>
        <taxon>Pipoidea</taxon>
        <taxon>Pipidae</taxon>
        <taxon>Xenopodinae</taxon>
        <taxon>Xenopus</taxon>
        <taxon>Xenopus</taxon>
    </lineage>
</organism>
<dbReference type="Proteomes" id="UP000694892">
    <property type="component" value="Unassembled WGS sequence"/>
</dbReference>
<accession>A0A974GZ21</accession>
<dbReference type="EMBL" id="KV467449">
    <property type="protein sequence ID" value="OCT56105.1"/>
    <property type="molecule type" value="Genomic_DNA"/>
</dbReference>
<reference evidence="1" key="1">
    <citation type="submission" date="2016-05" db="EMBL/GenBank/DDBJ databases">
        <title>WGS assembly of Xenopus laevis.</title>
        <authorList>
            <person name="Session A."/>
            <person name="Uno Y."/>
            <person name="Kwon T."/>
            <person name="Chapman J."/>
            <person name="Toyoda A."/>
            <person name="Takahashi S."/>
            <person name="Fukui A."/>
            <person name="Hikosaka A."/>
            <person name="Putnam N."/>
            <person name="Stites J."/>
            <person name="Van Heeringen S."/>
            <person name="Quigley I."/>
            <person name="Heinz S."/>
            <person name="Hellsten U."/>
            <person name="Lyons J."/>
            <person name="Suzuki A."/>
            <person name="Kondo M."/>
            <person name="Ogino H."/>
            <person name="Ochi H."/>
            <person name="Bogdanovic O."/>
            <person name="Lister R."/>
            <person name="Georgiou G."/>
            <person name="Paranjpe S."/>
            <person name="Van Kruijsbergen I."/>
            <person name="Mozaffari S."/>
            <person name="Shu S."/>
            <person name="Schmutz J."/>
            <person name="Jenkins J."/>
            <person name="Grimwood J."/>
            <person name="Carlson J."/>
            <person name="Mitros T."/>
            <person name="Simakov O."/>
            <person name="Heald R."/>
            <person name="Miller K."/>
            <person name="Haudenschild C."/>
            <person name="Kuroki Y."/>
            <person name="Tanaka T."/>
            <person name="Michiue T."/>
            <person name="Watanabe M."/>
            <person name="Kinoshita T."/>
            <person name="Ohta Y."/>
            <person name="Mawaribuchi S."/>
            <person name="Suzuki Y."/>
            <person name="Haramoto Y."/>
            <person name="Yamamoto T."/>
            <person name="Takagi C."/>
            <person name="Kitzman J."/>
            <person name="Shendure J."/>
            <person name="Nakayama T."/>
            <person name="Izutsu Y."/>
            <person name="Robert J."/>
            <person name="Dichmann D."/>
            <person name="Flajnik M."/>
            <person name="Houston D."/>
            <person name="Marcotte E."/>
            <person name="Wallingford J."/>
            <person name="Ito Y."/>
            <person name="Asashima M."/>
            <person name="Ueno N."/>
            <person name="Matsuda Y."/>
            <person name="Jan Veenstra G."/>
            <person name="Fujiyama A."/>
            <person name="Harland R."/>
            <person name="Taira M."/>
            <person name="Rokhsar D.S."/>
        </authorList>
    </citation>
    <scope>NUCLEOTIDE SEQUENCE</scope>
    <source>
        <strain evidence="1">J</strain>
        <tissue evidence="1">Blood</tissue>
    </source>
</reference>
<name>A0A974GZ21_XENLA</name>
<evidence type="ECO:0000313" key="1">
    <source>
        <dbReference type="EMBL" id="OCT56105.1"/>
    </source>
</evidence>
<gene>
    <name evidence="1" type="ORF">XELAEV_18002155mg</name>
</gene>
<protein>
    <submittedName>
        <fullName evidence="1">Uncharacterized protein</fullName>
    </submittedName>
</protein>
<sequence length="166" mass="18661">MYTIHTHTLTYTDYTHTHTHTHTHTLYTHTHYTHATSMSHWQDVAHMLTPITPSQLSSRNIMAHTGEKLKWPRSRCDKPTKQLCPLPHTNIQLPLVNRKLKHRLVYSLVAAYTGVVTNYARPHPLPAPPPQGALSSSNSTHAAHTPPATLAILTLTVWCVLQYAAS</sequence>